<comment type="catalytic activity">
    <reaction evidence="7">
        <text>(6S)-5,6,7,8-tetrahydrofolate + NADP(+) = 7,8-dihydrofolate + NADPH + H(+)</text>
        <dbReference type="Rhea" id="RHEA:15009"/>
        <dbReference type="ChEBI" id="CHEBI:15378"/>
        <dbReference type="ChEBI" id="CHEBI:57451"/>
        <dbReference type="ChEBI" id="CHEBI:57453"/>
        <dbReference type="ChEBI" id="CHEBI:57783"/>
        <dbReference type="ChEBI" id="CHEBI:58349"/>
        <dbReference type="EC" id="1.5.1.3"/>
    </reaction>
</comment>
<evidence type="ECO:0000256" key="7">
    <source>
        <dbReference type="PIRNR" id="PIRNR000194"/>
    </source>
</evidence>
<gene>
    <name evidence="10" type="ORF">WMO63_06280</name>
</gene>
<dbReference type="InterPro" id="IPR017925">
    <property type="entry name" value="DHFR_CS"/>
</dbReference>
<comment type="pathway">
    <text evidence="1 7">Cofactor biosynthesis; tetrahydrofolate biosynthesis; 5,6,7,8-tetrahydrofolate from 7,8-dihydrofolate: step 1/1.</text>
</comment>
<dbReference type="GO" id="GO:0004146">
    <property type="term" value="F:dihydrofolate reductase activity"/>
    <property type="evidence" value="ECO:0007669"/>
    <property type="project" value="UniProtKB-EC"/>
</dbReference>
<feature type="domain" description="DHFR" evidence="9">
    <location>
        <begin position="2"/>
        <end position="160"/>
    </location>
</feature>
<protein>
    <recommendedName>
        <fullName evidence="3 7">Dihydrofolate reductase</fullName>
        <ecNumber evidence="3 7">1.5.1.3</ecNumber>
    </recommendedName>
</protein>
<dbReference type="InterPro" id="IPR001796">
    <property type="entry name" value="DHFR_dom"/>
</dbReference>
<keyword evidence="11" id="KW-1185">Reference proteome</keyword>
<dbReference type="PRINTS" id="PR00070">
    <property type="entry name" value="DHFR"/>
</dbReference>
<dbReference type="PROSITE" id="PS51330">
    <property type="entry name" value="DHFR_2"/>
    <property type="match status" value="1"/>
</dbReference>
<evidence type="ECO:0000256" key="5">
    <source>
        <dbReference type="ARBA" id="ARBA00022857"/>
    </source>
</evidence>
<dbReference type="CDD" id="cd00209">
    <property type="entry name" value="DHFR"/>
    <property type="match status" value="1"/>
</dbReference>
<dbReference type="InterPro" id="IPR024072">
    <property type="entry name" value="DHFR-like_dom_sf"/>
</dbReference>
<accession>A0ABV1EXP4</accession>
<evidence type="ECO:0000256" key="8">
    <source>
        <dbReference type="RuleBase" id="RU004474"/>
    </source>
</evidence>
<dbReference type="Pfam" id="PF00186">
    <property type="entry name" value="DHFR_1"/>
    <property type="match status" value="1"/>
</dbReference>
<dbReference type="RefSeq" id="WP_349204522.1">
    <property type="nucleotide sequence ID" value="NZ_JBBMFN010000009.1"/>
</dbReference>
<dbReference type="EC" id="1.5.1.3" evidence="3 7"/>
<proteinExistence type="inferred from homology"/>
<keyword evidence="4 7" id="KW-0554">One-carbon metabolism</keyword>
<dbReference type="SUPFAM" id="SSF53597">
    <property type="entry name" value="Dihydrofolate reductase-like"/>
    <property type="match status" value="1"/>
</dbReference>
<dbReference type="InterPro" id="IPR012259">
    <property type="entry name" value="DHFR"/>
</dbReference>
<keyword evidence="5 7" id="KW-0521">NADP</keyword>
<sequence>MKDSLIVAMDKNRVIGKDNDIPWRIPRDWEYVKKITSGHPIILGRKNFQSIGKALRNRRNIVLSRDRELVLDGCEMAHSLDEVFTLCEKEEEIFIFGGEEIYIMFLPYVESMYITKIHAEFEGDTFFPNVDLNEWKETSVTKGITDEKNPYSYYFHVFEREPLKRL</sequence>
<dbReference type="PROSITE" id="PS00075">
    <property type="entry name" value="DHFR_1"/>
    <property type="match status" value="1"/>
</dbReference>
<dbReference type="EMBL" id="JBBMFN010000009">
    <property type="protein sequence ID" value="MEQ2465276.1"/>
    <property type="molecule type" value="Genomic_DNA"/>
</dbReference>
<evidence type="ECO:0000256" key="2">
    <source>
        <dbReference type="ARBA" id="ARBA00009539"/>
    </source>
</evidence>
<dbReference type="PIRSF" id="PIRSF000194">
    <property type="entry name" value="DHFR"/>
    <property type="match status" value="1"/>
</dbReference>
<evidence type="ECO:0000256" key="6">
    <source>
        <dbReference type="ARBA" id="ARBA00023002"/>
    </source>
</evidence>
<dbReference type="PANTHER" id="PTHR48069">
    <property type="entry name" value="DIHYDROFOLATE REDUCTASE"/>
    <property type="match status" value="1"/>
</dbReference>
<comment type="function">
    <text evidence="7">Key enzyme in folate metabolism. Catalyzes an essential reaction for de novo glycine and purine synthesis, and for DNA precursor synthesis.</text>
</comment>
<evidence type="ECO:0000313" key="10">
    <source>
        <dbReference type="EMBL" id="MEQ2465276.1"/>
    </source>
</evidence>
<dbReference type="Proteomes" id="UP001465426">
    <property type="component" value="Unassembled WGS sequence"/>
</dbReference>
<name>A0ABV1EXP4_9BACI</name>
<organism evidence="10 11">
    <name type="scientific">Niallia hominis</name>
    <dbReference type="NCBI Taxonomy" id="3133173"/>
    <lineage>
        <taxon>Bacteria</taxon>
        <taxon>Bacillati</taxon>
        <taxon>Bacillota</taxon>
        <taxon>Bacilli</taxon>
        <taxon>Bacillales</taxon>
        <taxon>Bacillaceae</taxon>
        <taxon>Niallia</taxon>
    </lineage>
</organism>
<evidence type="ECO:0000256" key="4">
    <source>
        <dbReference type="ARBA" id="ARBA00022563"/>
    </source>
</evidence>
<comment type="caution">
    <text evidence="10">The sequence shown here is derived from an EMBL/GenBank/DDBJ whole genome shotgun (WGS) entry which is preliminary data.</text>
</comment>
<dbReference type="PANTHER" id="PTHR48069:SF3">
    <property type="entry name" value="DIHYDROFOLATE REDUCTASE"/>
    <property type="match status" value="1"/>
</dbReference>
<evidence type="ECO:0000259" key="9">
    <source>
        <dbReference type="PROSITE" id="PS51330"/>
    </source>
</evidence>
<keyword evidence="6 7" id="KW-0560">Oxidoreductase</keyword>
<comment type="similarity">
    <text evidence="2 7 8">Belongs to the dihydrofolate reductase family.</text>
</comment>
<reference evidence="10 11" key="1">
    <citation type="submission" date="2024-03" db="EMBL/GenBank/DDBJ databases">
        <title>Human intestinal bacterial collection.</title>
        <authorList>
            <person name="Pauvert C."/>
            <person name="Hitch T.C.A."/>
            <person name="Clavel T."/>
        </authorList>
    </citation>
    <scope>NUCLEOTIDE SEQUENCE [LARGE SCALE GENOMIC DNA]</scope>
    <source>
        <strain evidence="10 11">CLA-SR-H024</strain>
    </source>
</reference>
<evidence type="ECO:0000256" key="1">
    <source>
        <dbReference type="ARBA" id="ARBA00004903"/>
    </source>
</evidence>
<evidence type="ECO:0000313" key="11">
    <source>
        <dbReference type="Proteomes" id="UP001465426"/>
    </source>
</evidence>
<evidence type="ECO:0000256" key="3">
    <source>
        <dbReference type="ARBA" id="ARBA00012856"/>
    </source>
</evidence>
<dbReference type="Gene3D" id="3.40.430.10">
    <property type="entry name" value="Dihydrofolate Reductase, subunit A"/>
    <property type="match status" value="1"/>
</dbReference>